<name>A0A8H4KKZ8_9HYPO</name>
<sequence length="219" mass="25356">MDKGRWPTAQDLKRELPYNAKIEIERILNTISSHSLGRQLTWDDIASLMSPLPEIELPGFVPFSETFPTCTIIYGYKTGHAGFICRQRDDHDCAQSAVCDPLFVKVIVEVSPRLQSHVTWSFNSDGVGKPLTISELPYVRARDHNVLHETRMRVLRSLSPSIRQHNVEVAQWYILRIIYNFYRDGRYSTHDDYNRFFFPSLHNLAELFTRAADGSILRE</sequence>
<accession>A0A8H4KKZ8</accession>
<dbReference type="Proteomes" id="UP000605986">
    <property type="component" value="Unassembled WGS sequence"/>
</dbReference>
<evidence type="ECO:0000313" key="2">
    <source>
        <dbReference type="Proteomes" id="UP000605986"/>
    </source>
</evidence>
<dbReference type="AlphaFoldDB" id="A0A8H4KKZ8"/>
<keyword evidence="2" id="KW-1185">Reference proteome</keyword>
<reference evidence="1" key="1">
    <citation type="submission" date="2020-01" db="EMBL/GenBank/DDBJ databases">
        <title>Identification and distribution of gene clusters putatively required for synthesis of sphingolipid metabolism inhibitors in phylogenetically diverse species of the filamentous fungus Fusarium.</title>
        <authorList>
            <person name="Kim H.-S."/>
            <person name="Busman M."/>
            <person name="Brown D.W."/>
            <person name="Divon H."/>
            <person name="Uhlig S."/>
            <person name="Proctor R.H."/>
        </authorList>
    </citation>
    <scope>NUCLEOTIDE SEQUENCE</scope>
    <source>
        <strain evidence="1">NRRL 53441</strain>
    </source>
</reference>
<evidence type="ECO:0000313" key="1">
    <source>
        <dbReference type="EMBL" id="KAF4451721.1"/>
    </source>
</evidence>
<comment type="caution">
    <text evidence="1">The sequence shown here is derived from an EMBL/GenBank/DDBJ whole genome shotgun (WGS) entry which is preliminary data.</text>
</comment>
<dbReference type="EMBL" id="JAADJG010000212">
    <property type="protein sequence ID" value="KAF4451721.1"/>
    <property type="molecule type" value="Genomic_DNA"/>
</dbReference>
<protein>
    <submittedName>
        <fullName evidence="1">Uncharacterized protein</fullName>
    </submittedName>
</protein>
<proteinExistence type="predicted"/>
<organism evidence="1 2">
    <name type="scientific">Fusarium austroafricanum</name>
    <dbReference type="NCBI Taxonomy" id="2364996"/>
    <lineage>
        <taxon>Eukaryota</taxon>
        <taxon>Fungi</taxon>
        <taxon>Dikarya</taxon>
        <taxon>Ascomycota</taxon>
        <taxon>Pezizomycotina</taxon>
        <taxon>Sordariomycetes</taxon>
        <taxon>Hypocreomycetidae</taxon>
        <taxon>Hypocreales</taxon>
        <taxon>Nectriaceae</taxon>
        <taxon>Fusarium</taxon>
        <taxon>Fusarium concolor species complex</taxon>
    </lineage>
</organism>
<gene>
    <name evidence="1" type="ORF">F53441_5400</name>
</gene>